<feature type="domain" description="HTH marR-type" evidence="4">
    <location>
        <begin position="24"/>
        <end position="158"/>
    </location>
</feature>
<dbReference type="Gene3D" id="1.10.10.10">
    <property type="entry name" value="Winged helix-like DNA-binding domain superfamily/Winged helix DNA-binding domain"/>
    <property type="match status" value="1"/>
</dbReference>
<dbReference type="Proteomes" id="UP000268192">
    <property type="component" value="Chromosome"/>
</dbReference>
<organism evidence="5 6">
    <name type="scientific">Georhizobium profundi</name>
    <dbReference type="NCBI Taxonomy" id="2341112"/>
    <lineage>
        <taxon>Bacteria</taxon>
        <taxon>Pseudomonadati</taxon>
        <taxon>Pseudomonadota</taxon>
        <taxon>Alphaproteobacteria</taxon>
        <taxon>Hyphomicrobiales</taxon>
        <taxon>Rhizobiaceae</taxon>
        <taxon>Georhizobium</taxon>
    </lineage>
</organism>
<dbReference type="PROSITE" id="PS50995">
    <property type="entry name" value="HTH_MARR_2"/>
    <property type="match status" value="1"/>
</dbReference>
<dbReference type="SMART" id="SM00347">
    <property type="entry name" value="HTH_MARR"/>
    <property type="match status" value="1"/>
</dbReference>
<gene>
    <name evidence="5" type="ORF">D5400_21130</name>
</gene>
<dbReference type="PANTHER" id="PTHR33164">
    <property type="entry name" value="TRANSCRIPTIONAL REGULATOR, MARR FAMILY"/>
    <property type="match status" value="1"/>
</dbReference>
<evidence type="ECO:0000313" key="5">
    <source>
        <dbReference type="EMBL" id="AZN73458.1"/>
    </source>
</evidence>
<evidence type="ECO:0000313" key="6">
    <source>
        <dbReference type="Proteomes" id="UP000268192"/>
    </source>
</evidence>
<keyword evidence="2" id="KW-0238">DNA-binding</keyword>
<dbReference type="PANTHER" id="PTHR33164:SF43">
    <property type="entry name" value="HTH-TYPE TRANSCRIPTIONAL REPRESSOR YETL"/>
    <property type="match status" value="1"/>
</dbReference>
<evidence type="ECO:0000256" key="1">
    <source>
        <dbReference type="ARBA" id="ARBA00023015"/>
    </source>
</evidence>
<dbReference type="InterPro" id="IPR036390">
    <property type="entry name" value="WH_DNA-bd_sf"/>
</dbReference>
<dbReference type="InterPro" id="IPR023187">
    <property type="entry name" value="Tscrpt_reg_MarR-type_CS"/>
</dbReference>
<dbReference type="AlphaFoldDB" id="A0A3S9B8W1"/>
<protein>
    <submittedName>
        <fullName evidence="5">MarR family transcriptional regulator</fullName>
    </submittedName>
</protein>
<dbReference type="PRINTS" id="PR00598">
    <property type="entry name" value="HTHMARR"/>
</dbReference>
<keyword evidence="3" id="KW-0804">Transcription</keyword>
<dbReference type="KEGG" id="abaw:D5400_21130"/>
<dbReference type="PROSITE" id="PS01117">
    <property type="entry name" value="HTH_MARR_1"/>
    <property type="match status" value="1"/>
</dbReference>
<keyword evidence="6" id="KW-1185">Reference proteome</keyword>
<proteinExistence type="predicted"/>
<dbReference type="SUPFAM" id="SSF46785">
    <property type="entry name" value="Winged helix' DNA-binding domain"/>
    <property type="match status" value="1"/>
</dbReference>
<dbReference type="InterPro" id="IPR036388">
    <property type="entry name" value="WH-like_DNA-bd_sf"/>
</dbReference>
<sequence length="164" mass="18386">MSDQDTAKAVEPLEIAKPDAARQRLRVWLKLLKTQRQIEAVLRERLRVEYNTTLPRFDVLAALYRAEKGMKMSELSSELMVSNGNVTGIIERLVADGLVVRVSVENDRRAMLVRLTRKGQEDFASMAGVHRGWVNELLGGLDDDAARQLMALLNAAEPKLGETE</sequence>
<reference evidence="5 6" key="1">
    <citation type="submission" date="2018-09" db="EMBL/GenBank/DDBJ databases">
        <title>Marinorhizobium profundi gen. nov., sp. nov., isolated from a deep-sea sediment sample from the New Britain Trench and proposal of Marinorhizobiaceae fam. nov. in the order Rhizobiales of the class Alphaproteobacteria.</title>
        <authorList>
            <person name="Cao J."/>
        </authorList>
    </citation>
    <scope>NUCLEOTIDE SEQUENCE [LARGE SCALE GENOMIC DNA]</scope>
    <source>
        <strain evidence="5 6">WS11</strain>
    </source>
</reference>
<evidence type="ECO:0000256" key="3">
    <source>
        <dbReference type="ARBA" id="ARBA00023163"/>
    </source>
</evidence>
<dbReference type="Pfam" id="PF12802">
    <property type="entry name" value="MarR_2"/>
    <property type="match status" value="1"/>
</dbReference>
<dbReference type="GO" id="GO:0006950">
    <property type="term" value="P:response to stress"/>
    <property type="evidence" value="ECO:0007669"/>
    <property type="project" value="TreeGrafter"/>
</dbReference>
<name>A0A3S9B8W1_9HYPH</name>
<dbReference type="GO" id="GO:0003700">
    <property type="term" value="F:DNA-binding transcription factor activity"/>
    <property type="evidence" value="ECO:0007669"/>
    <property type="project" value="InterPro"/>
</dbReference>
<dbReference type="EMBL" id="CP032509">
    <property type="protein sequence ID" value="AZN73458.1"/>
    <property type="molecule type" value="Genomic_DNA"/>
</dbReference>
<dbReference type="InterPro" id="IPR000835">
    <property type="entry name" value="HTH_MarR-typ"/>
</dbReference>
<keyword evidence="1" id="KW-0805">Transcription regulation</keyword>
<dbReference type="GO" id="GO:0003677">
    <property type="term" value="F:DNA binding"/>
    <property type="evidence" value="ECO:0007669"/>
    <property type="project" value="UniProtKB-KW"/>
</dbReference>
<dbReference type="OrthoDB" id="7063965at2"/>
<evidence type="ECO:0000259" key="4">
    <source>
        <dbReference type="PROSITE" id="PS50995"/>
    </source>
</evidence>
<accession>A0A3S9B8W1</accession>
<dbReference type="InterPro" id="IPR039422">
    <property type="entry name" value="MarR/SlyA-like"/>
</dbReference>
<dbReference type="RefSeq" id="WP_126012474.1">
    <property type="nucleotide sequence ID" value="NZ_CP032509.1"/>
</dbReference>
<evidence type="ECO:0000256" key="2">
    <source>
        <dbReference type="ARBA" id="ARBA00023125"/>
    </source>
</evidence>